<evidence type="ECO:0000313" key="2">
    <source>
        <dbReference type="EMBL" id="AIJ46629.1"/>
    </source>
</evidence>
<organism evidence="2 3">
    <name type="scientific">Comamonas testosteroni TK102</name>
    <dbReference type="NCBI Taxonomy" id="1392005"/>
    <lineage>
        <taxon>Bacteria</taxon>
        <taxon>Pseudomonadati</taxon>
        <taxon>Pseudomonadota</taxon>
        <taxon>Betaproteobacteria</taxon>
        <taxon>Burkholderiales</taxon>
        <taxon>Comamonadaceae</taxon>
        <taxon>Comamonas</taxon>
    </lineage>
</organism>
<proteinExistence type="predicted"/>
<dbReference type="EMBL" id="CP006704">
    <property type="protein sequence ID" value="AIJ46629.1"/>
    <property type="molecule type" value="Genomic_DNA"/>
</dbReference>
<dbReference type="AlphaFoldDB" id="A0A076PIM6"/>
<name>A0A076PIM6_COMTE</name>
<evidence type="ECO:0000256" key="1">
    <source>
        <dbReference type="SAM" id="MobiDB-lite"/>
    </source>
</evidence>
<sequence length="69" mass="7201">MHTLAFVQAERAGPPGPKASGVKAGWPRFGTKRGAQPANPTAARRDVSIGIKGKQRIGEAAALEHAMLI</sequence>
<reference evidence="2 3" key="1">
    <citation type="journal article" date="2014" name="Genome Announc.">
        <title>Complete Genome Sequence of Polychlorinated Biphenyl Degrader Comamonas testosteroni TK102 (NBRC 109938).</title>
        <authorList>
            <person name="Fukuda K."/>
            <person name="Hosoyama A."/>
            <person name="Tsuchikane K."/>
            <person name="Ohji S."/>
            <person name="Yamazoe A."/>
            <person name="Fujita N."/>
            <person name="Shintani M."/>
            <person name="Kimbara K."/>
        </authorList>
    </citation>
    <scope>NUCLEOTIDE SEQUENCE [LARGE SCALE GENOMIC DNA]</scope>
    <source>
        <strain evidence="2">TK102</strain>
    </source>
</reference>
<feature type="region of interest" description="Disordered" evidence="1">
    <location>
        <begin position="1"/>
        <end position="47"/>
    </location>
</feature>
<accession>A0A076PIM6</accession>
<gene>
    <name evidence="2" type="ORF">O987_12530</name>
</gene>
<evidence type="ECO:0000313" key="3">
    <source>
        <dbReference type="Proteomes" id="UP000028782"/>
    </source>
</evidence>
<protein>
    <submittedName>
        <fullName evidence="2">Uncharacterized protein</fullName>
    </submittedName>
</protein>
<dbReference type="KEGG" id="ctes:O987_12530"/>
<dbReference type="Proteomes" id="UP000028782">
    <property type="component" value="Chromosome"/>
</dbReference>
<dbReference type="HOGENOM" id="CLU_2768723_0_0_4"/>